<name>F0STT4_SYNGF</name>
<gene>
    <name evidence="1" type="ordered locus">Sgly_1043</name>
</gene>
<sequence>MNKKNIKKIAIGTSSMFALFVALFVGSIAYASNVQHSQLEMDKEVKAKNLEVQQKVKDSAIKTFDIDNEKYKTFFWEDLSDTESSTANDSLTTSSLQSDAKNKVLAANFMLGEEHILKKGDKLPVFFFEDNKDEVLVAIKHKDGNISLIKYDVSKQYPTKTDRIDKKEVE</sequence>
<dbReference type="OrthoDB" id="1752602at2"/>
<dbReference type="Proteomes" id="UP000007488">
    <property type="component" value="Chromosome"/>
</dbReference>
<dbReference type="KEGG" id="sgy:Sgly_1043"/>
<organism evidence="1 2">
    <name type="scientific">Syntrophobotulus glycolicus (strain DSM 8271 / FlGlyR)</name>
    <dbReference type="NCBI Taxonomy" id="645991"/>
    <lineage>
        <taxon>Bacteria</taxon>
        <taxon>Bacillati</taxon>
        <taxon>Bacillota</taxon>
        <taxon>Clostridia</taxon>
        <taxon>Eubacteriales</taxon>
        <taxon>Desulfitobacteriaceae</taxon>
        <taxon>Syntrophobotulus</taxon>
    </lineage>
</organism>
<evidence type="ECO:0000313" key="2">
    <source>
        <dbReference type="Proteomes" id="UP000007488"/>
    </source>
</evidence>
<dbReference type="EMBL" id="CP002547">
    <property type="protein sequence ID" value="ADY55374.1"/>
    <property type="molecule type" value="Genomic_DNA"/>
</dbReference>
<keyword evidence="2" id="KW-1185">Reference proteome</keyword>
<dbReference type="AlphaFoldDB" id="F0STT4"/>
<accession>F0STT4</accession>
<protein>
    <submittedName>
        <fullName evidence="1">Uncharacterized protein</fullName>
    </submittedName>
</protein>
<reference evidence="2" key="2">
    <citation type="submission" date="2011-02" db="EMBL/GenBank/DDBJ databases">
        <title>The complete genome of Syntrophobotulus glycolicus DSM 8271.</title>
        <authorList>
            <person name="Lucas S."/>
            <person name="Copeland A."/>
            <person name="Lapidus A."/>
            <person name="Bruce D."/>
            <person name="Goodwin L."/>
            <person name="Pitluck S."/>
            <person name="Kyrpides N."/>
            <person name="Mavromatis K."/>
            <person name="Pagani I."/>
            <person name="Ivanova N."/>
            <person name="Mikhailova N."/>
            <person name="Chertkov O."/>
            <person name="Held B."/>
            <person name="Detter J.C."/>
            <person name="Tapia R."/>
            <person name="Han C."/>
            <person name="Land M."/>
            <person name="Hauser L."/>
            <person name="Markowitz V."/>
            <person name="Cheng J.-F."/>
            <person name="Hugenholtz P."/>
            <person name="Woyke T."/>
            <person name="Wu D."/>
            <person name="Spring S."/>
            <person name="Schroeder M."/>
            <person name="Brambilla E."/>
            <person name="Klenk H.-P."/>
            <person name="Eisen J.A."/>
        </authorList>
    </citation>
    <scope>NUCLEOTIDE SEQUENCE [LARGE SCALE GENOMIC DNA]</scope>
    <source>
        <strain evidence="2">DSM 8271 / FlGlyR</strain>
    </source>
</reference>
<reference evidence="1 2" key="1">
    <citation type="journal article" date="2011" name="Stand. Genomic Sci.">
        <title>Complete genome sequence of Syntrophobotulus glycolicus type strain (FlGlyR).</title>
        <authorList>
            <person name="Han C."/>
            <person name="Mwirichia R."/>
            <person name="Chertkov O."/>
            <person name="Held B."/>
            <person name="Lapidus A."/>
            <person name="Nolan M."/>
            <person name="Lucas S."/>
            <person name="Hammon N."/>
            <person name="Deshpande S."/>
            <person name="Cheng J.F."/>
            <person name="Tapia R."/>
            <person name="Goodwin L."/>
            <person name="Pitluck S."/>
            <person name="Huntemann M."/>
            <person name="Liolios K."/>
            <person name="Ivanova N."/>
            <person name="Pagani I."/>
            <person name="Mavromatis K."/>
            <person name="Ovchinikova G."/>
            <person name="Pati A."/>
            <person name="Chen A."/>
            <person name="Palaniappan K."/>
            <person name="Land M."/>
            <person name="Hauser L."/>
            <person name="Brambilla E.M."/>
            <person name="Rohde M."/>
            <person name="Spring S."/>
            <person name="Sikorski J."/>
            <person name="Goker M."/>
            <person name="Woyke T."/>
            <person name="Bristow J."/>
            <person name="Eisen J.A."/>
            <person name="Markowitz V."/>
            <person name="Hugenholtz P."/>
            <person name="Kyrpides N.C."/>
            <person name="Klenk H.P."/>
            <person name="Detter J.C."/>
        </authorList>
    </citation>
    <scope>NUCLEOTIDE SEQUENCE [LARGE SCALE GENOMIC DNA]</scope>
    <source>
        <strain evidence="2">DSM 8271 / FlGlyR</strain>
    </source>
</reference>
<dbReference type="HOGENOM" id="CLU_117105_0_0_9"/>
<proteinExistence type="predicted"/>
<evidence type="ECO:0000313" key="1">
    <source>
        <dbReference type="EMBL" id="ADY55374.1"/>
    </source>
</evidence>
<dbReference type="RefSeq" id="WP_013624244.1">
    <property type="nucleotide sequence ID" value="NC_015172.1"/>
</dbReference>